<reference evidence="4 5" key="1">
    <citation type="submission" date="2022-09" db="EMBL/GenBank/DDBJ databases">
        <title>Chryseobacterium oleae sp.nov., isolated from the inter-root soil of Pyrola calliantha H. Andr. in Tibet.</title>
        <authorList>
            <person name="Li Z."/>
        </authorList>
    </citation>
    <scope>NUCLEOTIDE SEQUENCE [LARGE SCALE GENOMIC DNA]</scope>
    <source>
        <strain evidence="5">pc1-10</strain>
    </source>
</reference>
<evidence type="ECO:0000256" key="1">
    <source>
        <dbReference type="ARBA" id="ARBA00022729"/>
    </source>
</evidence>
<organism evidence="4 5">
    <name type="scientific">Chryseobacterium herbae</name>
    <dbReference type="NCBI Taxonomy" id="2976476"/>
    <lineage>
        <taxon>Bacteria</taxon>
        <taxon>Pseudomonadati</taxon>
        <taxon>Bacteroidota</taxon>
        <taxon>Flavobacteriia</taxon>
        <taxon>Flavobacteriales</taxon>
        <taxon>Weeksellaceae</taxon>
        <taxon>Chryseobacterium group</taxon>
        <taxon>Chryseobacterium</taxon>
    </lineage>
</organism>
<name>A0ABT2IUE3_9FLAO</name>
<dbReference type="InterPro" id="IPR026444">
    <property type="entry name" value="Secre_tail"/>
</dbReference>
<proteinExistence type="predicted"/>
<dbReference type="InterPro" id="IPR000945">
    <property type="entry name" value="DBH-like"/>
</dbReference>
<evidence type="ECO:0000256" key="2">
    <source>
        <dbReference type="SAM" id="SignalP"/>
    </source>
</evidence>
<keyword evidence="1 2" id="KW-0732">Signal</keyword>
<accession>A0ABT2IUE3</accession>
<feature type="signal peptide" evidence="2">
    <location>
        <begin position="1"/>
        <end position="18"/>
    </location>
</feature>
<dbReference type="PANTHER" id="PTHR10157">
    <property type="entry name" value="DOPAMINE BETA HYDROXYLASE RELATED"/>
    <property type="match status" value="1"/>
</dbReference>
<keyword evidence="5" id="KW-1185">Reference proteome</keyword>
<feature type="chain" id="PRO_5045800634" evidence="2">
    <location>
        <begin position="19"/>
        <end position="261"/>
    </location>
</feature>
<dbReference type="EMBL" id="JAOAMU010000003">
    <property type="protein sequence ID" value="MCT2562453.1"/>
    <property type="molecule type" value="Genomic_DNA"/>
</dbReference>
<dbReference type="InterPro" id="IPR005018">
    <property type="entry name" value="DOMON_domain"/>
</dbReference>
<dbReference type="RefSeq" id="WP_259838880.1">
    <property type="nucleotide sequence ID" value="NZ_JAOAMU010000003.1"/>
</dbReference>
<dbReference type="Pfam" id="PF03351">
    <property type="entry name" value="DOMON"/>
    <property type="match status" value="1"/>
</dbReference>
<comment type="caution">
    <text evidence="4">The sequence shown here is derived from an EMBL/GenBank/DDBJ whole genome shotgun (WGS) entry which is preliminary data.</text>
</comment>
<feature type="domain" description="DOMON" evidence="3">
    <location>
        <begin position="32"/>
        <end position="148"/>
    </location>
</feature>
<dbReference type="PROSITE" id="PS50836">
    <property type="entry name" value="DOMON"/>
    <property type="match status" value="1"/>
</dbReference>
<dbReference type="PANTHER" id="PTHR10157:SF23">
    <property type="entry name" value="MOXD1 HOMOLOG 1"/>
    <property type="match status" value="1"/>
</dbReference>
<evidence type="ECO:0000259" key="3">
    <source>
        <dbReference type="PROSITE" id="PS50836"/>
    </source>
</evidence>
<dbReference type="InterPro" id="IPR045266">
    <property type="entry name" value="DOH_DOMON"/>
</dbReference>
<evidence type="ECO:0000313" key="5">
    <source>
        <dbReference type="Proteomes" id="UP001525566"/>
    </source>
</evidence>
<dbReference type="NCBIfam" id="TIGR04183">
    <property type="entry name" value="Por_Secre_tail"/>
    <property type="match status" value="1"/>
</dbReference>
<protein>
    <submittedName>
        <fullName evidence="4">T9SS type A sorting domain-containing protein</fullName>
    </submittedName>
</protein>
<sequence>MKNIVLFSFLLTSFLGIAQQKTTGDVPLSPNNGITANFTLDNTTSKVTLVLKGPSDRWFGLGIGVNAGFSMSAGDAVVYSAVTTPKLTDRNFTGTMQPPLDSSQDWTIVSDVVSGSVRTLTLTRALTNSDPNDYQMPYATTNSISFAGPRPATATTTVAPHGGTANVGYATASFSTVLGVNDTDRVSKKVVLYPNPAKETVSFKNADQIKSLDIYETGGRKVRSVKLDGETVDVRDLKSGIYYFEITLKDGSLSYEKLIKE</sequence>
<dbReference type="Pfam" id="PF18962">
    <property type="entry name" value="Por_Secre_tail"/>
    <property type="match status" value="1"/>
</dbReference>
<gene>
    <name evidence="4" type="ORF">N0B48_11210</name>
</gene>
<dbReference type="Proteomes" id="UP001525566">
    <property type="component" value="Unassembled WGS sequence"/>
</dbReference>
<evidence type="ECO:0000313" key="4">
    <source>
        <dbReference type="EMBL" id="MCT2562453.1"/>
    </source>
</evidence>
<dbReference type="CDD" id="cd09631">
    <property type="entry name" value="DOMON_DOH"/>
    <property type="match status" value="1"/>
</dbReference>